<evidence type="ECO:0000259" key="1">
    <source>
        <dbReference type="Pfam" id="PF13471"/>
    </source>
</evidence>
<dbReference type="InterPro" id="IPR032708">
    <property type="entry name" value="McjB_C"/>
</dbReference>
<comment type="caution">
    <text evidence="2">The sequence shown here is derived from an EMBL/GenBank/DDBJ whole genome shotgun (WGS) entry which is preliminary data.</text>
</comment>
<dbReference type="Proteomes" id="UP000239898">
    <property type="component" value="Unassembled WGS sequence"/>
</dbReference>
<proteinExistence type="predicted"/>
<evidence type="ECO:0000313" key="2">
    <source>
        <dbReference type="EMBL" id="PPT84629.1"/>
    </source>
</evidence>
<sequence>MESMAPPYFLSRQAYVCVANDVVFILDLTTGKYLSLDKGKAAGLGASIMGWPVESDGRAAPTVLRSLIDRGLVTNDPDSGKSATPSAIELPTHWIRESEPRGCPDIGVRELRRFMASVAYAALSKKFSPLKYTVARTHERKQAVQGSQADVGKLASLVRVFDWLRPLAFKKTNECFLYCLALSEFLSKYGIFPSWVFAVRADPFVAHCWLQYDDQVLTDIPFNLRRMVPILVL</sequence>
<organism evidence="2 3">
    <name type="scientific">Xanthomonas theicola</name>
    <dbReference type="NCBI Taxonomy" id="56464"/>
    <lineage>
        <taxon>Bacteria</taxon>
        <taxon>Pseudomonadati</taxon>
        <taxon>Pseudomonadota</taxon>
        <taxon>Gammaproteobacteria</taxon>
        <taxon>Lysobacterales</taxon>
        <taxon>Lysobacteraceae</taxon>
        <taxon>Xanthomonas</taxon>
    </lineage>
</organism>
<dbReference type="InterPro" id="IPR053521">
    <property type="entry name" value="McjB-like"/>
</dbReference>
<accession>A0A2S6ZC40</accession>
<dbReference type="AlphaFoldDB" id="A0A2S6ZC40"/>
<name>A0A2S6ZC40_9XANT</name>
<dbReference type="NCBIfam" id="NF033537">
    <property type="entry name" value="lasso_biosyn_B2"/>
    <property type="match status" value="1"/>
</dbReference>
<feature type="domain" description="Microcin J25-processing protein McjB C-terminal" evidence="1">
    <location>
        <begin position="117"/>
        <end position="230"/>
    </location>
</feature>
<reference evidence="2 3" key="1">
    <citation type="submission" date="2016-08" db="EMBL/GenBank/DDBJ databases">
        <title>Evolution of the type three secretion system and type three effector repertoires in Xanthomonas.</title>
        <authorList>
            <person name="Merda D."/>
            <person name="Briand M."/>
            <person name="Bosis E."/>
            <person name="Rousseau C."/>
            <person name="Portier P."/>
            <person name="Jacques M.-A."/>
            <person name="Fischer-Le Saux M."/>
        </authorList>
    </citation>
    <scope>NUCLEOTIDE SEQUENCE [LARGE SCALE GENOMIC DNA]</scope>
    <source>
        <strain evidence="2 3">CFBP 4691</strain>
    </source>
</reference>
<gene>
    <name evidence="2" type="ORF">XthCFBP4691_16450</name>
</gene>
<dbReference type="Pfam" id="PF13471">
    <property type="entry name" value="Transglut_core3"/>
    <property type="match status" value="1"/>
</dbReference>
<protein>
    <recommendedName>
        <fullName evidence="1">Microcin J25-processing protein McjB C-terminal domain-containing protein</fullName>
    </recommendedName>
</protein>
<dbReference type="OrthoDB" id="119963at2"/>
<keyword evidence="3" id="KW-1185">Reference proteome</keyword>
<evidence type="ECO:0000313" key="3">
    <source>
        <dbReference type="Proteomes" id="UP000239898"/>
    </source>
</evidence>
<dbReference type="EMBL" id="MIGX01000109">
    <property type="protein sequence ID" value="PPT84629.1"/>
    <property type="molecule type" value="Genomic_DNA"/>
</dbReference>